<dbReference type="Gene3D" id="2.60.200.20">
    <property type="match status" value="1"/>
</dbReference>
<evidence type="ECO:0000256" key="4">
    <source>
        <dbReference type="PROSITE-ProRule" id="PRU01091"/>
    </source>
</evidence>
<dbReference type="InterPro" id="IPR016032">
    <property type="entry name" value="Sig_transdc_resp-reg_C-effctor"/>
</dbReference>
<accession>A0ABV8JI87</accession>
<dbReference type="SUPFAM" id="SSF49879">
    <property type="entry name" value="SMAD/FHA domain"/>
    <property type="match status" value="1"/>
</dbReference>
<dbReference type="Pfam" id="PF00486">
    <property type="entry name" value="Trans_reg_C"/>
    <property type="match status" value="1"/>
</dbReference>
<reference evidence="8" key="1">
    <citation type="journal article" date="2019" name="Int. J. Syst. Evol. Microbiol.">
        <title>The Global Catalogue of Microorganisms (GCM) 10K type strain sequencing project: providing services to taxonomists for standard genome sequencing and annotation.</title>
        <authorList>
            <consortium name="The Broad Institute Genomics Platform"/>
            <consortium name="The Broad Institute Genome Sequencing Center for Infectious Disease"/>
            <person name="Wu L."/>
            <person name="Ma J."/>
        </authorList>
    </citation>
    <scope>NUCLEOTIDE SEQUENCE [LARGE SCALE GENOMIC DNA]</scope>
    <source>
        <strain evidence="8">IBRC-M 10813</strain>
    </source>
</reference>
<dbReference type="PROSITE" id="PS51755">
    <property type="entry name" value="OMPR_PHOB"/>
    <property type="match status" value="1"/>
</dbReference>
<evidence type="ECO:0000313" key="7">
    <source>
        <dbReference type="EMBL" id="MFC4077632.1"/>
    </source>
</evidence>
<protein>
    <submittedName>
        <fullName evidence="7">FHA domain-containing protein</fullName>
    </submittedName>
</protein>
<dbReference type="SUPFAM" id="SSF46894">
    <property type="entry name" value="C-terminal effector domain of the bipartite response regulators"/>
    <property type="match status" value="1"/>
</dbReference>
<dbReference type="InterPro" id="IPR001867">
    <property type="entry name" value="OmpR/PhoB-type_DNA-bd"/>
</dbReference>
<evidence type="ECO:0000256" key="3">
    <source>
        <dbReference type="ARBA" id="ARBA00023163"/>
    </source>
</evidence>
<organism evidence="7 8">
    <name type="scientific">Salinithrix halophila</name>
    <dbReference type="NCBI Taxonomy" id="1485204"/>
    <lineage>
        <taxon>Bacteria</taxon>
        <taxon>Bacillati</taxon>
        <taxon>Bacillota</taxon>
        <taxon>Bacilli</taxon>
        <taxon>Bacillales</taxon>
        <taxon>Thermoactinomycetaceae</taxon>
        <taxon>Salinithrix</taxon>
    </lineage>
</organism>
<evidence type="ECO:0000313" key="8">
    <source>
        <dbReference type="Proteomes" id="UP001595843"/>
    </source>
</evidence>
<dbReference type="SMART" id="SM00240">
    <property type="entry name" value="FHA"/>
    <property type="match status" value="1"/>
</dbReference>
<comment type="caution">
    <text evidence="7">The sequence shown here is derived from an EMBL/GenBank/DDBJ whole genome shotgun (WGS) entry which is preliminary data.</text>
</comment>
<evidence type="ECO:0000259" key="5">
    <source>
        <dbReference type="PROSITE" id="PS50006"/>
    </source>
</evidence>
<dbReference type="Gene3D" id="1.10.10.10">
    <property type="entry name" value="Winged helix-like DNA-binding domain superfamily/Winged helix DNA-binding domain"/>
    <property type="match status" value="1"/>
</dbReference>
<proteinExistence type="predicted"/>
<evidence type="ECO:0000256" key="1">
    <source>
        <dbReference type="ARBA" id="ARBA00023015"/>
    </source>
</evidence>
<keyword evidence="3" id="KW-0804">Transcription</keyword>
<dbReference type="InterPro" id="IPR008984">
    <property type="entry name" value="SMAD_FHA_dom_sf"/>
</dbReference>
<dbReference type="SMART" id="SM00862">
    <property type="entry name" value="Trans_reg_C"/>
    <property type="match status" value="1"/>
</dbReference>
<dbReference type="InterPro" id="IPR000253">
    <property type="entry name" value="FHA_dom"/>
</dbReference>
<dbReference type="CDD" id="cd00383">
    <property type="entry name" value="trans_reg_C"/>
    <property type="match status" value="1"/>
</dbReference>
<feature type="DNA-binding region" description="OmpR/PhoB-type" evidence="4">
    <location>
        <begin position="124"/>
        <end position="226"/>
    </location>
</feature>
<keyword evidence="8" id="KW-1185">Reference proteome</keyword>
<keyword evidence="2 4" id="KW-0238">DNA-binding</keyword>
<sequence>MESGKRLYVEKGAPFPAGTPIDLKRETTRIGRDYPDGDADLSFANEFISRQHVSIRLDGEKAWIMDLGSKHGTTVGTEELVPHIPRRLNNSDIIRLAKGVVVLHFAYVVPDHTLDLDPGFMTQEEPPILQQLFLDQKRRVCIVSGKPVALSGKEWNLLAALHDHSNTFVSNDEIIRRVWPERQPFPDGMPPVGLVEVNSLVYRVRKKIKKAATIVNVRGKGYYLELK</sequence>
<dbReference type="EMBL" id="JBHSAP010000015">
    <property type="protein sequence ID" value="MFC4077632.1"/>
    <property type="molecule type" value="Genomic_DNA"/>
</dbReference>
<dbReference type="PROSITE" id="PS50006">
    <property type="entry name" value="FHA_DOMAIN"/>
    <property type="match status" value="1"/>
</dbReference>
<evidence type="ECO:0000259" key="6">
    <source>
        <dbReference type="PROSITE" id="PS51755"/>
    </source>
</evidence>
<keyword evidence="1" id="KW-0805">Transcription regulation</keyword>
<dbReference type="Proteomes" id="UP001595843">
    <property type="component" value="Unassembled WGS sequence"/>
</dbReference>
<gene>
    <name evidence="7" type="ORF">ACFOUO_12570</name>
</gene>
<feature type="domain" description="FHA" evidence="5">
    <location>
        <begin position="28"/>
        <end position="80"/>
    </location>
</feature>
<dbReference type="Pfam" id="PF00498">
    <property type="entry name" value="FHA"/>
    <property type="match status" value="1"/>
</dbReference>
<dbReference type="CDD" id="cd00060">
    <property type="entry name" value="FHA"/>
    <property type="match status" value="1"/>
</dbReference>
<dbReference type="RefSeq" id="WP_380705440.1">
    <property type="nucleotide sequence ID" value="NZ_JBHSAP010000015.1"/>
</dbReference>
<evidence type="ECO:0000256" key="2">
    <source>
        <dbReference type="ARBA" id="ARBA00023125"/>
    </source>
</evidence>
<name>A0ABV8JI87_9BACL</name>
<feature type="domain" description="OmpR/PhoB-type" evidence="6">
    <location>
        <begin position="124"/>
        <end position="226"/>
    </location>
</feature>
<dbReference type="InterPro" id="IPR036388">
    <property type="entry name" value="WH-like_DNA-bd_sf"/>
</dbReference>